<protein>
    <submittedName>
        <fullName evidence="2">Uncharacterized protein</fullName>
    </submittedName>
</protein>
<gene>
    <name evidence="2" type="ORF">DBV15_08497</name>
</gene>
<evidence type="ECO:0000313" key="3">
    <source>
        <dbReference type="Proteomes" id="UP000310200"/>
    </source>
</evidence>
<comment type="caution">
    <text evidence="2">The sequence shown here is derived from an EMBL/GenBank/DDBJ whole genome shotgun (WGS) entry which is preliminary data.</text>
</comment>
<proteinExistence type="predicted"/>
<sequence length="133" mass="14318">RCASLGRESIAQVRRLNRDFGNPKRAGSRKKDSLLASGKRGLESAVSSNRVDNLQAALEPRCTDTVVYIERGAGLVEDLPSGYPRGPAGLACRILHVPLAGGSSWPVGRLQDDARIALRMAQRVAADGRDNRI</sequence>
<keyword evidence="3" id="KW-1185">Reference proteome</keyword>
<dbReference type="Proteomes" id="UP000310200">
    <property type="component" value="Unassembled WGS sequence"/>
</dbReference>
<name>A0A4S2KIU6_9HYME</name>
<accession>A0A4S2KIU6</accession>
<dbReference type="EMBL" id="QBLH01002188">
    <property type="protein sequence ID" value="TGZ49240.1"/>
    <property type="molecule type" value="Genomic_DNA"/>
</dbReference>
<reference evidence="2 3" key="1">
    <citation type="journal article" date="2019" name="Philos. Trans. R. Soc. Lond., B, Biol. Sci.">
        <title>Ant behaviour and brain gene expression of defending hosts depend on the ecological success of the intruding social parasite.</title>
        <authorList>
            <person name="Kaur R."/>
            <person name="Stoldt M."/>
            <person name="Jongepier E."/>
            <person name="Feldmeyer B."/>
            <person name="Menzel F."/>
            <person name="Bornberg-Bauer E."/>
            <person name="Foitzik S."/>
        </authorList>
    </citation>
    <scope>NUCLEOTIDE SEQUENCE [LARGE SCALE GENOMIC DNA]</scope>
    <source>
        <tissue evidence="2">Whole body</tissue>
    </source>
</reference>
<evidence type="ECO:0000256" key="1">
    <source>
        <dbReference type="SAM" id="MobiDB-lite"/>
    </source>
</evidence>
<dbReference type="AlphaFoldDB" id="A0A4S2KIU6"/>
<organism evidence="2 3">
    <name type="scientific">Temnothorax longispinosus</name>
    <dbReference type="NCBI Taxonomy" id="300112"/>
    <lineage>
        <taxon>Eukaryota</taxon>
        <taxon>Metazoa</taxon>
        <taxon>Ecdysozoa</taxon>
        <taxon>Arthropoda</taxon>
        <taxon>Hexapoda</taxon>
        <taxon>Insecta</taxon>
        <taxon>Pterygota</taxon>
        <taxon>Neoptera</taxon>
        <taxon>Endopterygota</taxon>
        <taxon>Hymenoptera</taxon>
        <taxon>Apocrita</taxon>
        <taxon>Aculeata</taxon>
        <taxon>Formicoidea</taxon>
        <taxon>Formicidae</taxon>
        <taxon>Myrmicinae</taxon>
        <taxon>Temnothorax</taxon>
    </lineage>
</organism>
<evidence type="ECO:0000313" key="2">
    <source>
        <dbReference type="EMBL" id="TGZ49240.1"/>
    </source>
</evidence>
<feature type="region of interest" description="Disordered" evidence="1">
    <location>
        <begin position="19"/>
        <end position="39"/>
    </location>
</feature>
<feature type="non-terminal residue" evidence="2">
    <location>
        <position position="1"/>
    </location>
</feature>